<dbReference type="Proteomes" id="UP001200313">
    <property type="component" value="Unassembled WGS sequence"/>
</dbReference>
<sequence>MILSHRQIEDIAAAIIQDFNKFFYCGSTVFGDNYVHATPIDEFARDYLRLTVRFARLSADGSICGLTSYADAEYIVEEMGVVRTIELKQNQILLDSSFLETGKVKKLCGKRRFTLAHECAHQILFQMESEESQQKCRKLYSERRSYSLRDLKSREDWNEWQANALGAALLMPQAEIDRAMWLFAQCRTLISYEGRFSYADKLALSLLCQTLAVSKSAAMIRLRQLGYLEERPYVEFVDPLEVWA</sequence>
<accession>A0ABS9M930</accession>
<dbReference type="EMBL" id="JAKNJB010000014">
    <property type="protein sequence ID" value="MCG4527314.1"/>
    <property type="molecule type" value="Genomic_DNA"/>
</dbReference>
<dbReference type="RefSeq" id="WP_238074067.1">
    <property type="nucleotide sequence ID" value="NZ_JAKNJB010000014.1"/>
</dbReference>
<evidence type="ECO:0000313" key="2">
    <source>
        <dbReference type="Proteomes" id="UP001200313"/>
    </source>
</evidence>
<dbReference type="Gene3D" id="1.10.10.2910">
    <property type="match status" value="1"/>
</dbReference>
<evidence type="ECO:0000313" key="1">
    <source>
        <dbReference type="EMBL" id="MCG4527314.1"/>
    </source>
</evidence>
<proteinExistence type="predicted"/>
<reference evidence="1 2" key="1">
    <citation type="submission" date="2022-01" db="EMBL/GenBank/DDBJ databases">
        <title>Collection of gut derived symbiotic bacterial strains cultured from healthy donors.</title>
        <authorList>
            <person name="Lin H."/>
            <person name="Kohout C."/>
            <person name="Waligurski E."/>
            <person name="Pamer E.G."/>
        </authorList>
    </citation>
    <scope>NUCLEOTIDE SEQUENCE [LARGE SCALE GENOMIC DNA]</scope>
    <source>
        <strain evidence="1 2">DFI.3.7</strain>
    </source>
</reference>
<gene>
    <name evidence="1" type="ORF">L0P79_09515</name>
</gene>
<dbReference type="PANTHER" id="PTHR43236:SF2">
    <property type="entry name" value="BLL0069 PROTEIN"/>
    <property type="match status" value="1"/>
</dbReference>
<organism evidence="1 2">
    <name type="scientific">Intestinimonas massiliensis</name>
    <name type="common">ex Afouda et al. 2020</name>
    <dbReference type="NCBI Taxonomy" id="1673721"/>
    <lineage>
        <taxon>Bacteria</taxon>
        <taxon>Bacillati</taxon>
        <taxon>Bacillota</taxon>
        <taxon>Clostridia</taxon>
        <taxon>Eubacteriales</taxon>
        <taxon>Intestinimonas</taxon>
    </lineage>
</organism>
<comment type="caution">
    <text evidence="1">The sequence shown here is derived from an EMBL/GenBank/DDBJ whole genome shotgun (WGS) entry which is preliminary data.</text>
</comment>
<dbReference type="InterPro" id="IPR052345">
    <property type="entry name" value="Rad_response_metalloprotease"/>
</dbReference>
<protein>
    <submittedName>
        <fullName evidence="1">ImmA/IrrE family metallo-endopeptidase</fullName>
    </submittedName>
</protein>
<keyword evidence="2" id="KW-1185">Reference proteome</keyword>
<name>A0ABS9M930_9FIRM</name>
<dbReference type="PANTHER" id="PTHR43236">
    <property type="entry name" value="ANTITOXIN HIGA1"/>
    <property type="match status" value="1"/>
</dbReference>